<sequence>MAWPGLVWSGLVWSGLVFEHLNFEATMLGSANQGASLGPSSTTQPSIASRKVPMDQSQTLEAPNFLLDKMNRTDTNVLFTSIRDNGSADGEVKLNKPAWMPPVVLRGNLHGALDDMLVMVEEAVTTAVELVDRGLGRNKQPSTAPGPSSDHEASCFPGNNLGLSRSVMRQCETRETV</sequence>
<keyword evidence="2" id="KW-0732">Signal</keyword>
<organism evidence="3 4">
    <name type="scientific">Cercophora scortea</name>
    <dbReference type="NCBI Taxonomy" id="314031"/>
    <lineage>
        <taxon>Eukaryota</taxon>
        <taxon>Fungi</taxon>
        <taxon>Dikarya</taxon>
        <taxon>Ascomycota</taxon>
        <taxon>Pezizomycotina</taxon>
        <taxon>Sordariomycetes</taxon>
        <taxon>Sordariomycetidae</taxon>
        <taxon>Sordariales</taxon>
        <taxon>Lasiosphaeriaceae</taxon>
        <taxon>Cercophora</taxon>
    </lineage>
</organism>
<feature type="signal peptide" evidence="2">
    <location>
        <begin position="1"/>
        <end position="18"/>
    </location>
</feature>
<feature type="chain" id="PRO_5041903737" evidence="2">
    <location>
        <begin position="19"/>
        <end position="177"/>
    </location>
</feature>
<proteinExistence type="predicted"/>
<reference evidence="3" key="1">
    <citation type="journal article" date="2023" name="Mol. Phylogenet. Evol.">
        <title>Genome-scale phylogeny and comparative genomics of the fungal order Sordariales.</title>
        <authorList>
            <person name="Hensen N."/>
            <person name="Bonometti L."/>
            <person name="Westerberg I."/>
            <person name="Brannstrom I.O."/>
            <person name="Guillou S."/>
            <person name="Cros-Aarteil S."/>
            <person name="Calhoun S."/>
            <person name="Haridas S."/>
            <person name="Kuo A."/>
            <person name="Mondo S."/>
            <person name="Pangilinan J."/>
            <person name="Riley R."/>
            <person name="LaButti K."/>
            <person name="Andreopoulos B."/>
            <person name="Lipzen A."/>
            <person name="Chen C."/>
            <person name="Yan M."/>
            <person name="Daum C."/>
            <person name="Ng V."/>
            <person name="Clum A."/>
            <person name="Steindorff A."/>
            <person name="Ohm R.A."/>
            <person name="Martin F."/>
            <person name="Silar P."/>
            <person name="Natvig D.O."/>
            <person name="Lalanne C."/>
            <person name="Gautier V."/>
            <person name="Ament-Velasquez S.L."/>
            <person name="Kruys A."/>
            <person name="Hutchinson M.I."/>
            <person name="Powell A.J."/>
            <person name="Barry K."/>
            <person name="Miller A.N."/>
            <person name="Grigoriev I.V."/>
            <person name="Debuchy R."/>
            <person name="Gladieux P."/>
            <person name="Hiltunen Thoren M."/>
            <person name="Johannesson H."/>
        </authorList>
    </citation>
    <scope>NUCLEOTIDE SEQUENCE</scope>
    <source>
        <strain evidence="3">SMH4131-1</strain>
    </source>
</reference>
<comment type="caution">
    <text evidence="3">The sequence shown here is derived from an EMBL/GenBank/DDBJ whole genome shotgun (WGS) entry which is preliminary data.</text>
</comment>
<accession>A0AAE0IYG7</accession>
<feature type="region of interest" description="Disordered" evidence="1">
    <location>
        <begin position="135"/>
        <end position="159"/>
    </location>
</feature>
<name>A0AAE0IYG7_9PEZI</name>
<keyword evidence="4" id="KW-1185">Reference proteome</keyword>
<evidence type="ECO:0000256" key="2">
    <source>
        <dbReference type="SAM" id="SignalP"/>
    </source>
</evidence>
<gene>
    <name evidence="3" type="ORF">B0T19DRAFT_399076</name>
</gene>
<reference evidence="3" key="2">
    <citation type="submission" date="2023-06" db="EMBL/GenBank/DDBJ databases">
        <authorList>
            <consortium name="Lawrence Berkeley National Laboratory"/>
            <person name="Haridas S."/>
            <person name="Hensen N."/>
            <person name="Bonometti L."/>
            <person name="Westerberg I."/>
            <person name="Brannstrom I.O."/>
            <person name="Guillou S."/>
            <person name="Cros-Aarteil S."/>
            <person name="Calhoun S."/>
            <person name="Kuo A."/>
            <person name="Mondo S."/>
            <person name="Pangilinan J."/>
            <person name="Riley R."/>
            <person name="Labutti K."/>
            <person name="Andreopoulos B."/>
            <person name="Lipzen A."/>
            <person name="Chen C."/>
            <person name="Yanf M."/>
            <person name="Daum C."/>
            <person name="Ng V."/>
            <person name="Clum A."/>
            <person name="Steindorff A."/>
            <person name="Ohm R."/>
            <person name="Martin F."/>
            <person name="Silar P."/>
            <person name="Natvig D."/>
            <person name="Lalanne C."/>
            <person name="Gautier V."/>
            <person name="Ament-Velasquez S.L."/>
            <person name="Kruys A."/>
            <person name="Hutchinson M.I."/>
            <person name="Powell A.J."/>
            <person name="Barry K."/>
            <person name="Miller A.N."/>
            <person name="Grigoriev I.V."/>
            <person name="Debuchy R."/>
            <person name="Gladieux P."/>
            <person name="Thoren M.H."/>
            <person name="Johannesson H."/>
        </authorList>
    </citation>
    <scope>NUCLEOTIDE SEQUENCE</scope>
    <source>
        <strain evidence="3">SMH4131-1</strain>
    </source>
</reference>
<evidence type="ECO:0000313" key="4">
    <source>
        <dbReference type="Proteomes" id="UP001286456"/>
    </source>
</evidence>
<evidence type="ECO:0000256" key="1">
    <source>
        <dbReference type="SAM" id="MobiDB-lite"/>
    </source>
</evidence>
<protein>
    <submittedName>
        <fullName evidence="3">Uncharacterized protein</fullName>
    </submittedName>
</protein>
<evidence type="ECO:0000313" key="3">
    <source>
        <dbReference type="EMBL" id="KAK3333390.1"/>
    </source>
</evidence>
<dbReference type="AlphaFoldDB" id="A0AAE0IYG7"/>
<dbReference type="EMBL" id="JAUEPO010000002">
    <property type="protein sequence ID" value="KAK3333390.1"/>
    <property type="molecule type" value="Genomic_DNA"/>
</dbReference>
<dbReference type="Proteomes" id="UP001286456">
    <property type="component" value="Unassembled WGS sequence"/>
</dbReference>